<evidence type="ECO:0000313" key="10">
    <source>
        <dbReference type="EMBL" id="KAK4494330.1"/>
    </source>
</evidence>
<evidence type="ECO:0000259" key="9">
    <source>
        <dbReference type="PROSITE" id="PS51194"/>
    </source>
</evidence>
<evidence type="ECO:0000256" key="1">
    <source>
        <dbReference type="ARBA" id="ARBA00022723"/>
    </source>
</evidence>
<dbReference type="InterPro" id="IPR038718">
    <property type="entry name" value="SNF2-like_sf"/>
</dbReference>
<feature type="region of interest" description="Disordered" evidence="7">
    <location>
        <begin position="107"/>
        <end position="126"/>
    </location>
</feature>
<dbReference type="Gene3D" id="3.30.40.10">
    <property type="entry name" value="Zinc/RING finger domain, C3HC4 (zinc finger)"/>
    <property type="match status" value="1"/>
</dbReference>
<evidence type="ECO:0000256" key="6">
    <source>
        <dbReference type="ARBA" id="ARBA00022840"/>
    </source>
</evidence>
<dbReference type="SMART" id="SM00490">
    <property type="entry name" value="HELICc"/>
    <property type="match status" value="1"/>
</dbReference>
<dbReference type="CDD" id="cd17919">
    <property type="entry name" value="DEXHc_Snf"/>
    <property type="match status" value="1"/>
</dbReference>
<accession>A0ABR0DYW3</accession>
<dbReference type="InterPro" id="IPR011011">
    <property type="entry name" value="Znf_FYVE_PHD"/>
</dbReference>
<dbReference type="InterPro" id="IPR001650">
    <property type="entry name" value="Helicase_C-like"/>
</dbReference>
<feature type="region of interest" description="Disordered" evidence="7">
    <location>
        <begin position="1158"/>
        <end position="1187"/>
    </location>
</feature>
<keyword evidence="5" id="KW-0862">Zinc</keyword>
<proteinExistence type="predicted"/>
<evidence type="ECO:0000256" key="5">
    <source>
        <dbReference type="ARBA" id="ARBA00022833"/>
    </source>
</evidence>
<dbReference type="PANTHER" id="PTHR10799">
    <property type="entry name" value="SNF2/RAD54 HELICASE FAMILY"/>
    <property type="match status" value="1"/>
</dbReference>
<dbReference type="Gene3D" id="3.40.50.300">
    <property type="entry name" value="P-loop containing nucleotide triphosphate hydrolases"/>
    <property type="match status" value="1"/>
</dbReference>
<organism evidence="10 11">
    <name type="scientific">Zasmidium cellare</name>
    <name type="common">Wine cellar mold</name>
    <name type="synonym">Racodium cellare</name>
    <dbReference type="NCBI Taxonomy" id="395010"/>
    <lineage>
        <taxon>Eukaryota</taxon>
        <taxon>Fungi</taxon>
        <taxon>Dikarya</taxon>
        <taxon>Ascomycota</taxon>
        <taxon>Pezizomycotina</taxon>
        <taxon>Dothideomycetes</taxon>
        <taxon>Dothideomycetidae</taxon>
        <taxon>Mycosphaerellales</taxon>
        <taxon>Mycosphaerellaceae</taxon>
        <taxon>Zasmidium</taxon>
    </lineage>
</organism>
<evidence type="ECO:0000313" key="11">
    <source>
        <dbReference type="Proteomes" id="UP001305779"/>
    </source>
</evidence>
<dbReference type="PROSITE" id="PS51192">
    <property type="entry name" value="HELICASE_ATP_BIND_1"/>
    <property type="match status" value="1"/>
</dbReference>
<feature type="compositionally biased region" description="Basic residues" evidence="7">
    <location>
        <begin position="1168"/>
        <end position="1181"/>
    </location>
</feature>
<dbReference type="CDD" id="cd18793">
    <property type="entry name" value="SF2_C_SNF"/>
    <property type="match status" value="1"/>
</dbReference>
<dbReference type="Gene3D" id="3.40.50.10810">
    <property type="entry name" value="Tandem AAA-ATPase domain"/>
    <property type="match status" value="1"/>
</dbReference>
<feature type="region of interest" description="Disordered" evidence="7">
    <location>
        <begin position="51"/>
        <end position="98"/>
    </location>
</feature>
<evidence type="ECO:0000256" key="7">
    <source>
        <dbReference type="SAM" id="MobiDB-lite"/>
    </source>
</evidence>
<keyword evidence="2" id="KW-0547">Nucleotide-binding</keyword>
<feature type="compositionally biased region" description="Polar residues" evidence="7">
    <location>
        <begin position="816"/>
        <end position="826"/>
    </location>
</feature>
<keyword evidence="6" id="KW-0067">ATP-binding</keyword>
<gene>
    <name evidence="10" type="ORF">PRZ48_014628</name>
</gene>
<dbReference type="InterPro" id="IPR014001">
    <property type="entry name" value="Helicase_ATP-bd"/>
</dbReference>
<feature type="domain" description="Helicase C-terminal" evidence="9">
    <location>
        <begin position="665"/>
        <end position="833"/>
    </location>
</feature>
<dbReference type="InterPro" id="IPR013083">
    <property type="entry name" value="Znf_RING/FYVE/PHD"/>
</dbReference>
<dbReference type="InterPro" id="IPR049730">
    <property type="entry name" value="SNF2/RAD54-like_C"/>
</dbReference>
<feature type="region of interest" description="Disordered" evidence="7">
    <location>
        <begin position="816"/>
        <end position="847"/>
    </location>
</feature>
<reference evidence="10 11" key="1">
    <citation type="journal article" date="2023" name="G3 (Bethesda)">
        <title>A chromosome-level genome assembly of Zasmidium syzygii isolated from banana leaves.</title>
        <authorList>
            <person name="van Westerhoven A.C."/>
            <person name="Mehrabi R."/>
            <person name="Talebi R."/>
            <person name="Steentjes M.B.F."/>
            <person name="Corcolon B."/>
            <person name="Chong P.A."/>
            <person name="Kema G.H.J."/>
            <person name="Seidl M.F."/>
        </authorList>
    </citation>
    <scope>NUCLEOTIDE SEQUENCE [LARGE SCALE GENOMIC DNA]</scope>
    <source>
        <strain evidence="10 11">P124</strain>
    </source>
</reference>
<dbReference type="SUPFAM" id="SSF52540">
    <property type="entry name" value="P-loop containing nucleoside triphosphate hydrolases"/>
    <property type="match status" value="2"/>
</dbReference>
<keyword evidence="1" id="KW-0479">Metal-binding</keyword>
<dbReference type="PROSITE" id="PS51194">
    <property type="entry name" value="HELICASE_CTER"/>
    <property type="match status" value="1"/>
</dbReference>
<evidence type="ECO:0000256" key="2">
    <source>
        <dbReference type="ARBA" id="ARBA00022741"/>
    </source>
</evidence>
<dbReference type="Proteomes" id="UP001305779">
    <property type="component" value="Unassembled WGS sequence"/>
</dbReference>
<feature type="region of interest" description="Disordered" evidence="7">
    <location>
        <begin position="1"/>
        <end position="26"/>
    </location>
</feature>
<dbReference type="Pfam" id="PF00271">
    <property type="entry name" value="Helicase_C"/>
    <property type="match status" value="1"/>
</dbReference>
<comment type="caution">
    <text evidence="10">The sequence shown here is derived from an EMBL/GenBank/DDBJ whole genome shotgun (WGS) entry which is preliminary data.</text>
</comment>
<evidence type="ECO:0000256" key="3">
    <source>
        <dbReference type="ARBA" id="ARBA00022771"/>
    </source>
</evidence>
<keyword evidence="11" id="KW-1185">Reference proteome</keyword>
<dbReference type="InterPro" id="IPR027417">
    <property type="entry name" value="P-loop_NTPase"/>
</dbReference>
<name>A0ABR0DYW3_ZASCE</name>
<keyword evidence="4" id="KW-0378">Hydrolase</keyword>
<keyword evidence="3" id="KW-0863">Zinc-finger</keyword>
<dbReference type="SMART" id="SM00487">
    <property type="entry name" value="DEXDc"/>
    <property type="match status" value="1"/>
</dbReference>
<dbReference type="Pfam" id="PF00176">
    <property type="entry name" value="SNF2-rel_dom"/>
    <property type="match status" value="1"/>
</dbReference>
<protein>
    <submittedName>
        <fullName evidence="10">Uncharacterized protein</fullName>
    </submittedName>
</protein>
<evidence type="ECO:0000259" key="8">
    <source>
        <dbReference type="PROSITE" id="PS51192"/>
    </source>
</evidence>
<dbReference type="InterPro" id="IPR001965">
    <property type="entry name" value="Znf_PHD"/>
</dbReference>
<dbReference type="InterPro" id="IPR000330">
    <property type="entry name" value="SNF2_N"/>
</dbReference>
<dbReference type="SUPFAM" id="SSF57903">
    <property type="entry name" value="FYVE/PHD zinc finger"/>
    <property type="match status" value="1"/>
</dbReference>
<dbReference type="EMBL" id="JAXOVC010000014">
    <property type="protein sequence ID" value="KAK4494330.1"/>
    <property type="molecule type" value="Genomic_DNA"/>
</dbReference>
<dbReference type="SMART" id="SM00249">
    <property type="entry name" value="PHD"/>
    <property type="match status" value="1"/>
</dbReference>
<evidence type="ECO:0000256" key="4">
    <source>
        <dbReference type="ARBA" id="ARBA00022801"/>
    </source>
</evidence>
<sequence length="1187" mass="133740">MASSFSPMDNFDNDIDDLATSPTPPIKRRKVVAVLAPRPSMEDILASWGAVKSPTSATKMRRESGIQSGHTGPGLRDTRKPISYAESPPTTPGTNFSQSSYDEAFEQVETPGGGDTETSSEDELNSDDVIHAVPRGTAARLAAAEPHPLRSRELPARSTRANVSYARPVLVKRAPTKKKKSNKILKSDMGTAVTKAETARSKVRHEIETRTRPKRQAFLYVHGDYFKPLLPGNSYIDKLRVAAAEKDEKPQRVPYKALEKQPAGVTATMKPYQLQGLSFLNYMHNNGMSSILGDEMGLGKTLQTLSLFQHLTETDPSTGENRPFLVVCPLSVLSSWISEARKWTPQLNVIRFHGPKLERERFKKECLEQKSRWESGRGTDEDRVDIVVTTYETFSSEAGWFKRSFVWRYCVLDEGHKIKNEKSDISSSLQGLSAEYRLLLTGTPLQNNLKEMWALLHWLFPDVFPIDTADEFRKAFDLTKGTVSTSFMDDARRLLELIMLRRMKTSPGVNLGLPPKEEVLLFVPLTPMQRFWYTRLLTRADQGTLDDLFGDAKGKEAQTLKHEANDTQMALLEKAQAAADNAADVDTTDVWAESRAIMEEALQQESEVQEVAQKDNAWKKLMNLMMQLRKVCNHPYLLPNAAPELYDIGEHVKAASGKFIVLDKLLNELVLKQRKKILIFSGFTKTLNLVGELLYLKGANGHNPPFRYSRLDGSTNRAQRNLSIRMFNDPKSEYKVMLLSTRAGGLGINLTSATDVIFMDEDWNPQMTLQAEARAHRIGQTQNVTIYKLCTQGTVEEQMMGRIRKKLYLSAKITESMRSVHSTSSPNKKRKRQSTNGSPTDDDAPHLDTASLQSLIRRGAQTLTRPEIDVTEMLGWDWETTLEKCKDKPIDTNVNDQDGHAVDEQTWLNSMEKVETAVFEGKKHMKEMEKRAAENVDLVRGDRRVGKNTTVEIDGFMISKESMNCGDWEAVPTFAGKDPRLAEPKKEKKAAIEHQGFCQVCWDGGDLVCCHGCPRAYHRNCLSKEQKSRSMGMTFYCLQHECHDCGSKTTEAGGLIFRCRWCENGFCEDCLDWDNVNLVGDSLPEFQMLGFGPIAQAHFIDCHHCVEHWQQDEAAHKTMLKEKTRYEREYEDYIADIDETLGDETITPDTISEVATPIEQVTPPRGPVHGHPKPRSAKKAKLSSTFL</sequence>
<feature type="domain" description="Helicase ATP-binding" evidence="8">
    <location>
        <begin position="281"/>
        <end position="462"/>
    </location>
</feature>